<evidence type="ECO:0000256" key="2">
    <source>
        <dbReference type="ARBA" id="ARBA00022980"/>
    </source>
</evidence>
<evidence type="ECO:0000259" key="6">
    <source>
        <dbReference type="SMART" id="SM01382"/>
    </source>
</evidence>
<dbReference type="EMBL" id="CP003263">
    <property type="protein sequence ID" value="AGC66915.1"/>
    <property type="molecule type" value="Genomic_DNA"/>
</dbReference>
<dbReference type="PANTHER" id="PTHR13691">
    <property type="entry name" value="RIBOSOMAL PROTEIN L2"/>
    <property type="match status" value="1"/>
</dbReference>
<proteinExistence type="inferred from homology"/>
<dbReference type="InterPro" id="IPR022669">
    <property type="entry name" value="Ribosomal_uL2_C"/>
</dbReference>
<evidence type="ECO:0000256" key="4">
    <source>
        <dbReference type="HAMAP-Rule" id="MF_01320"/>
    </source>
</evidence>
<sequence length="266" mass="29243">MSLIKYKPKTPCQRFRIANTINIINKSLPEKSLTKGISSSGGRNNVGKMTMCYLGGGHKRKYRIIDFKRDKIDIPATVKTIEYDPNRSSFISLLYYIDGEKRYILSQKGLKIGKQVISGTNVPPDIGNSTYLNKIPLGTIISCLEIQPGQGGKIARSAGSYAQLVAREGKYATIKLPSGDIRIVLNNCRATIGSISNSDKQFEVYGKAGRNRWLGKRPRTRAVAMNPIDHPMGGGEGKATGGLPRSRKGILAHGYKTVSKKRKTKN</sequence>
<dbReference type="SMART" id="SM01382">
    <property type="entry name" value="Ribosomal_L2_C"/>
    <property type="match status" value="1"/>
</dbReference>
<name>L7VG22_9FLAO</name>
<dbReference type="Gene3D" id="2.30.30.30">
    <property type="match status" value="1"/>
</dbReference>
<evidence type="ECO:0000259" key="7">
    <source>
        <dbReference type="SMART" id="SM01383"/>
    </source>
</evidence>
<dbReference type="InterPro" id="IPR014726">
    <property type="entry name" value="Ribosomal_uL2_dom3"/>
</dbReference>
<dbReference type="PATRIC" id="fig|1133592.3.peg.141"/>
<dbReference type="AlphaFoldDB" id="L7VG22"/>
<dbReference type="OrthoDB" id="9778722at2"/>
<feature type="domain" description="Large ribosomal subunit protein uL2 C-terminal" evidence="6">
    <location>
        <begin position="124"/>
        <end position="251"/>
    </location>
</feature>
<dbReference type="Gene3D" id="2.40.50.140">
    <property type="entry name" value="Nucleic acid-binding proteins"/>
    <property type="match status" value="1"/>
</dbReference>
<feature type="domain" description="Large ribosomal subunit protein uL2 RNA-binding" evidence="7">
    <location>
        <begin position="42"/>
        <end position="118"/>
    </location>
</feature>
<dbReference type="SUPFAM" id="SSF50249">
    <property type="entry name" value="Nucleic acid-binding proteins"/>
    <property type="match status" value="1"/>
</dbReference>
<dbReference type="Pfam" id="PF03947">
    <property type="entry name" value="Ribosomal_L2_C"/>
    <property type="match status" value="1"/>
</dbReference>
<dbReference type="STRING" id="1133592.ASNER_154"/>
<dbReference type="InterPro" id="IPR014722">
    <property type="entry name" value="Rib_uL2_dom2"/>
</dbReference>
<evidence type="ECO:0000313" key="8">
    <source>
        <dbReference type="EMBL" id="AGC66915.1"/>
    </source>
</evidence>
<protein>
    <recommendedName>
        <fullName evidence="4">Large ribosomal subunit protein uL2</fullName>
    </recommendedName>
</protein>
<comment type="similarity">
    <text evidence="1 4">Belongs to the universal ribosomal protein uL2 family.</text>
</comment>
<dbReference type="InterPro" id="IPR005880">
    <property type="entry name" value="Ribosomal_uL2_bac/org-type"/>
</dbReference>
<accession>L7VG22</accession>
<keyword evidence="2 4" id="KW-0689">Ribosomal protein</keyword>
<dbReference type="Gene3D" id="4.10.950.10">
    <property type="entry name" value="Ribosomal protein L2, domain 3"/>
    <property type="match status" value="1"/>
</dbReference>
<dbReference type="Proteomes" id="UP000011174">
    <property type="component" value="Chromosome"/>
</dbReference>
<feature type="region of interest" description="Disordered" evidence="5">
    <location>
        <begin position="225"/>
        <end position="266"/>
    </location>
</feature>
<evidence type="ECO:0000256" key="3">
    <source>
        <dbReference type="ARBA" id="ARBA00023274"/>
    </source>
</evidence>
<dbReference type="KEGG" id="udi:ASNER_154"/>
<evidence type="ECO:0000313" key="9">
    <source>
        <dbReference type="Proteomes" id="UP000011174"/>
    </source>
</evidence>
<dbReference type="Pfam" id="PF00181">
    <property type="entry name" value="Ribosomal_L2_N"/>
    <property type="match status" value="1"/>
</dbReference>
<dbReference type="PANTHER" id="PTHR13691:SF5">
    <property type="entry name" value="LARGE RIBOSOMAL SUBUNIT PROTEIN UL2M"/>
    <property type="match status" value="1"/>
</dbReference>
<dbReference type="HOGENOM" id="CLU_036235_2_1_10"/>
<dbReference type="InterPro" id="IPR008991">
    <property type="entry name" value="Translation_prot_SH3-like_sf"/>
</dbReference>
<dbReference type="GO" id="GO:0016740">
    <property type="term" value="F:transferase activity"/>
    <property type="evidence" value="ECO:0007669"/>
    <property type="project" value="InterPro"/>
</dbReference>
<keyword evidence="4" id="KW-0699">rRNA-binding</keyword>
<keyword evidence="3 4" id="KW-0687">Ribonucleoprotein</keyword>
<comment type="function">
    <text evidence="4">One of the primary rRNA binding proteins. Required for association of the 30S and 50S subunits to form the 70S ribosome, for tRNA binding and peptide bond formation. It has been suggested to have peptidyltransferase activity; this is somewhat controversial. Makes several contacts with the 16S rRNA in the 70S ribosome.</text>
</comment>
<dbReference type="InterPro" id="IPR022666">
    <property type="entry name" value="Ribosomal_uL2_RNA-bd_dom"/>
</dbReference>
<dbReference type="SMART" id="SM01383">
    <property type="entry name" value="Ribosomal_L2"/>
    <property type="match status" value="1"/>
</dbReference>
<dbReference type="InterPro" id="IPR012340">
    <property type="entry name" value="NA-bd_OB-fold"/>
</dbReference>
<dbReference type="FunFam" id="2.30.30.30:FF:000001">
    <property type="entry name" value="50S ribosomal protein L2"/>
    <property type="match status" value="1"/>
</dbReference>
<comment type="subunit">
    <text evidence="4">Part of the 50S ribosomal subunit. Forms a bridge to the 30S subunit in the 70S ribosome.</text>
</comment>
<organism evidence="8 9">
    <name type="scientific">Candidatus Uzinura diaspidicola str. ASNER</name>
    <dbReference type="NCBI Taxonomy" id="1133592"/>
    <lineage>
        <taxon>Bacteria</taxon>
        <taxon>Pseudomonadati</taxon>
        <taxon>Bacteroidota</taxon>
        <taxon>Flavobacteriia</taxon>
        <taxon>Flavobacteriales</taxon>
        <taxon>Candidatus Uzinura</taxon>
    </lineage>
</organism>
<dbReference type="GO" id="GO:0003735">
    <property type="term" value="F:structural constituent of ribosome"/>
    <property type="evidence" value="ECO:0007669"/>
    <property type="project" value="InterPro"/>
</dbReference>
<dbReference type="PIRSF" id="PIRSF002158">
    <property type="entry name" value="Ribosomal_L2"/>
    <property type="match status" value="1"/>
</dbReference>
<keyword evidence="4" id="KW-0694">RNA-binding</keyword>
<reference evidence="8 9" key="1">
    <citation type="journal article" date="2013" name="Environ. Microbiol.">
        <title>The nutrient supplying capabilities of Uzinura, an endosymbiont of armoured scale insects.</title>
        <authorList>
            <person name="Sabree Z.L."/>
            <person name="Huang C.Y."/>
            <person name="Okusu A."/>
            <person name="Moran N.A."/>
            <person name="Normark B.B."/>
        </authorList>
    </citation>
    <scope>NUCLEOTIDE SEQUENCE [LARGE SCALE GENOMIC DNA]</scope>
    <source>
        <strain evidence="8 9">ASNER</strain>
    </source>
</reference>
<evidence type="ECO:0000256" key="1">
    <source>
        <dbReference type="ARBA" id="ARBA00005636"/>
    </source>
</evidence>
<keyword evidence="9" id="KW-1185">Reference proteome</keyword>
<dbReference type="InterPro" id="IPR002171">
    <property type="entry name" value="Ribosomal_uL2"/>
</dbReference>
<dbReference type="GO" id="GO:0015934">
    <property type="term" value="C:large ribosomal subunit"/>
    <property type="evidence" value="ECO:0007669"/>
    <property type="project" value="InterPro"/>
</dbReference>
<evidence type="ECO:0000256" key="5">
    <source>
        <dbReference type="SAM" id="MobiDB-lite"/>
    </source>
</evidence>
<gene>
    <name evidence="4 8" type="primary">rplB</name>
    <name evidence="8" type="ORF">ASNER_154</name>
</gene>
<dbReference type="GO" id="GO:0002181">
    <property type="term" value="P:cytoplasmic translation"/>
    <property type="evidence" value="ECO:0007669"/>
    <property type="project" value="TreeGrafter"/>
</dbReference>
<dbReference type="NCBIfam" id="TIGR01171">
    <property type="entry name" value="rplB_bact"/>
    <property type="match status" value="1"/>
</dbReference>
<dbReference type="HAMAP" id="MF_01320_B">
    <property type="entry name" value="Ribosomal_uL2_B"/>
    <property type="match status" value="1"/>
</dbReference>
<dbReference type="SUPFAM" id="SSF50104">
    <property type="entry name" value="Translation proteins SH3-like domain"/>
    <property type="match status" value="1"/>
</dbReference>
<dbReference type="GO" id="GO:0019843">
    <property type="term" value="F:rRNA binding"/>
    <property type="evidence" value="ECO:0007669"/>
    <property type="project" value="UniProtKB-UniRule"/>
</dbReference>